<evidence type="ECO:0000256" key="2">
    <source>
        <dbReference type="ARBA" id="ARBA00022475"/>
    </source>
</evidence>
<organism evidence="9 10">
    <name type="scientific">Pseudotamlana haliotis</name>
    <dbReference type="NCBI Taxonomy" id="2614804"/>
    <lineage>
        <taxon>Bacteria</taxon>
        <taxon>Pseudomonadati</taxon>
        <taxon>Bacteroidota</taxon>
        <taxon>Flavobacteriia</taxon>
        <taxon>Flavobacteriales</taxon>
        <taxon>Flavobacteriaceae</taxon>
        <taxon>Pseudotamlana</taxon>
    </lineage>
</organism>
<feature type="domain" description="Threonine/serine exporter-like N-terminal" evidence="8">
    <location>
        <begin position="16"/>
        <end position="254"/>
    </location>
</feature>
<evidence type="ECO:0000259" key="8">
    <source>
        <dbReference type="Pfam" id="PF06738"/>
    </source>
</evidence>
<dbReference type="RefSeq" id="WP_150940152.1">
    <property type="nucleotide sequence ID" value="NZ_WAAT01000050.1"/>
</dbReference>
<dbReference type="GO" id="GO:0005886">
    <property type="term" value="C:plasma membrane"/>
    <property type="evidence" value="ECO:0007669"/>
    <property type="project" value="UniProtKB-SubCell"/>
</dbReference>
<comment type="similarity">
    <text evidence="6">Belongs to the ThrE exporter (TC 2.A.79) family.</text>
</comment>
<evidence type="ECO:0000256" key="6">
    <source>
        <dbReference type="ARBA" id="ARBA00034125"/>
    </source>
</evidence>
<keyword evidence="2" id="KW-1003">Cell membrane</keyword>
<accession>A0A6N6MBU2</accession>
<dbReference type="PANTHER" id="PTHR34390">
    <property type="entry name" value="UPF0442 PROTEIN YJJB-RELATED"/>
    <property type="match status" value="1"/>
</dbReference>
<evidence type="ECO:0000313" key="10">
    <source>
        <dbReference type="Proteomes" id="UP000441333"/>
    </source>
</evidence>
<name>A0A6N6MBU2_9FLAO</name>
<evidence type="ECO:0000313" key="9">
    <source>
        <dbReference type="EMBL" id="KAB1067151.1"/>
    </source>
</evidence>
<reference evidence="9 10" key="1">
    <citation type="submission" date="2019-09" db="EMBL/GenBank/DDBJ databases">
        <authorList>
            <person name="Cao W.R."/>
        </authorList>
    </citation>
    <scope>NUCLEOTIDE SEQUENCE [LARGE SCALE GENOMIC DNA]</scope>
    <source>
        <strain evidence="9 10">B1N29</strain>
    </source>
</reference>
<dbReference type="Pfam" id="PF06738">
    <property type="entry name" value="ThrE"/>
    <property type="match status" value="1"/>
</dbReference>
<dbReference type="InterPro" id="IPR010619">
    <property type="entry name" value="ThrE-like_N"/>
</dbReference>
<keyword evidence="5 7" id="KW-0472">Membrane</keyword>
<dbReference type="PANTHER" id="PTHR34390:SF2">
    <property type="entry name" value="SUCCINATE TRANSPORTER SUBUNIT YJJP-RELATED"/>
    <property type="match status" value="1"/>
</dbReference>
<evidence type="ECO:0000256" key="3">
    <source>
        <dbReference type="ARBA" id="ARBA00022692"/>
    </source>
</evidence>
<protein>
    <submittedName>
        <fullName evidence="9">Threonine/serine exporter family protein</fullName>
    </submittedName>
</protein>
<feature type="transmembrane region" description="Helical" evidence="7">
    <location>
        <begin position="147"/>
        <end position="164"/>
    </location>
</feature>
<proteinExistence type="inferred from homology"/>
<evidence type="ECO:0000256" key="7">
    <source>
        <dbReference type="SAM" id="Phobius"/>
    </source>
</evidence>
<sequence>MTCMSDSDKFTKTANLLLEIASLLMVSGANTSRINRNISRFASALNFNVHSWIHQKTIIMTLTDEATQESATKVYNLPPHAINFKTISEISKASWKAMREDWTIDEIATEIERIKGLDKYSNLVVLIAVSLAVAGFCNIFKGDYLNMTVAFMSAFLGLFVSQQVHKKHYNLYVRIFLASLTASVVASMGIVWDIGANPQTALATSILFLIPGVPLINSFTDLLENNILNGLARFAVGSMIVLAIATGLFLAMYLFSIKLN</sequence>
<dbReference type="GO" id="GO:0015744">
    <property type="term" value="P:succinate transport"/>
    <property type="evidence" value="ECO:0007669"/>
    <property type="project" value="TreeGrafter"/>
</dbReference>
<dbReference type="EMBL" id="WAAT01000050">
    <property type="protein sequence ID" value="KAB1067151.1"/>
    <property type="molecule type" value="Genomic_DNA"/>
</dbReference>
<feature type="transmembrane region" description="Helical" evidence="7">
    <location>
        <begin position="123"/>
        <end position="141"/>
    </location>
</feature>
<evidence type="ECO:0000256" key="1">
    <source>
        <dbReference type="ARBA" id="ARBA00004651"/>
    </source>
</evidence>
<keyword evidence="4 7" id="KW-1133">Transmembrane helix</keyword>
<dbReference type="AlphaFoldDB" id="A0A6N6MBU2"/>
<evidence type="ECO:0000256" key="4">
    <source>
        <dbReference type="ARBA" id="ARBA00022989"/>
    </source>
</evidence>
<dbReference type="InterPro" id="IPR050539">
    <property type="entry name" value="ThrE_Dicarb/AminoAcid_Exp"/>
</dbReference>
<keyword evidence="10" id="KW-1185">Reference proteome</keyword>
<feature type="transmembrane region" description="Helical" evidence="7">
    <location>
        <begin position="200"/>
        <end position="219"/>
    </location>
</feature>
<comment type="caution">
    <text evidence="9">The sequence shown here is derived from an EMBL/GenBank/DDBJ whole genome shotgun (WGS) entry which is preliminary data.</text>
</comment>
<evidence type="ECO:0000256" key="5">
    <source>
        <dbReference type="ARBA" id="ARBA00023136"/>
    </source>
</evidence>
<feature type="transmembrane region" description="Helical" evidence="7">
    <location>
        <begin position="171"/>
        <end position="194"/>
    </location>
</feature>
<keyword evidence="3 7" id="KW-0812">Transmembrane</keyword>
<dbReference type="Proteomes" id="UP000441333">
    <property type="component" value="Unassembled WGS sequence"/>
</dbReference>
<comment type="subcellular location">
    <subcellularLocation>
        <location evidence="1">Cell membrane</location>
        <topology evidence="1">Multi-pass membrane protein</topology>
    </subcellularLocation>
</comment>
<dbReference type="GO" id="GO:0022857">
    <property type="term" value="F:transmembrane transporter activity"/>
    <property type="evidence" value="ECO:0007669"/>
    <property type="project" value="InterPro"/>
</dbReference>
<gene>
    <name evidence="9" type="ORF">F6U93_12075</name>
</gene>
<feature type="transmembrane region" description="Helical" evidence="7">
    <location>
        <begin position="231"/>
        <end position="255"/>
    </location>
</feature>